<dbReference type="EMBL" id="AGBF01000019">
    <property type="protein sequence ID" value="EGX60150.1"/>
    <property type="molecule type" value="Genomic_DNA"/>
</dbReference>
<protein>
    <recommendedName>
        <fullName evidence="4">Helix-turn-helix domain-containing protein</fullName>
    </recommendedName>
</protein>
<organism evidence="2 3">
    <name type="scientific">Streptomyces zinciresistens K42</name>
    <dbReference type="NCBI Taxonomy" id="700597"/>
    <lineage>
        <taxon>Bacteria</taxon>
        <taxon>Bacillati</taxon>
        <taxon>Actinomycetota</taxon>
        <taxon>Actinomycetes</taxon>
        <taxon>Kitasatosporales</taxon>
        <taxon>Streptomycetaceae</taxon>
        <taxon>Streptomyces</taxon>
    </lineage>
</organism>
<evidence type="ECO:0000256" key="1">
    <source>
        <dbReference type="SAM" id="MobiDB-lite"/>
    </source>
</evidence>
<evidence type="ECO:0000313" key="2">
    <source>
        <dbReference type="EMBL" id="EGX60150.1"/>
    </source>
</evidence>
<dbReference type="RefSeq" id="WP_007493693.1">
    <property type="nucleotide sequence ID" value="NZ_AGBF01000019.1"/>
</dbReference>
<dbReference type="PATRIC" id="fig|700597.3.peg.1854"/>
<proteinExistence type="predicted"/>
<gene>
    <name evidence="2" type="ORF">SZN_09516</name>
</gene>
<feature type="compositionally biased region" description="Low complexity" evidence="1">
    <location>
        <begin position="56"/>
        <end position="72"/>
    </location>
</feature>
<name>G2G8T5_9ACTN</name>
<accession>G2G8T5</accession>
<evidence type="ECO:0008006" key="4">
    <source>
        <dbReference type="Google" id="ProtNLM"/>
    </source>
</evidence>
<sequence length="92" mass="10246">MTRRLRYPDAAEELGVEESWLRRHIKALPHSKLGRVVYFTDADLERIDQLHHHEPSTGPLAAAPTPTPSAGAHPLADLRPLPRRGKKLATVS</sequence>
<comment type="caution">
    <text evidence="2">The sequence shown here is derived from an EMBL/GenBank/DDBJ whole genome shotgun (WGS) entry which is preliminary data.</text>
</comment>
<dbReference type="Proteomes" id="UP000004217">
    <property type="component" value="Unassembled WGS sequence"/>
</dbReference>
<keyword evidence="3" id="KW-1185">Reference proteome</keyword>
<dbReference type="OrthoDB" id="4251376at2"/>
<reference evidence="2 3" key="1">
    <citation type="submission" date="2011-08" db="EMBL/GenBank/DDBJ databases">
        <authorList>
            <person name="Lin Y."/>
            <person name="Hao X."/>
            <person name="Johnstone L."/>
            <person name="Miller S.J."/>
            <person name="Wei G."/>
            <person name="Rensing C."/>
        </authorList>
    </citation>
    <scope>NUCLEOTIDE SEQUENCE [LARGE SCALE GENOMIC DNA]</scope>
    <source>
        <strain evidence="2 3">K42</strain>
    </source>
</reference>
<feature type="compositionally biased region" description="Basic residues" evidence="1">
    <location>
        <begin position="81"/>
        <end position="92"/>
    </location>
</feature>
<dbReference type="AlphaFoldDB" id="G2G8T5"/>
<feature type="region of interest" description="Disordered" evidence="1">
    <location>
        <begin position="49"/>
        <end position="92"/>
    </location>
</feature>
<evidence type="ECO:0000313" key="3">
    <source>
        <dbReference type="Proteomes" id="UP000004217"/>
    </source>
</evidence>